<dbReference type="Proteomes" id="UP001238179">
    <property type="component" value="Chromosome"/>
</dbReference>
<dbReference type="RefSeq" id="WP_316413352.1">
    <property type="nucleotide sequence ID" value="NZ_AP027080.1"/>
</dbReference>
<organism evidence="1 2">
    <name type="scientific">Mesoterricola silvestris</name>
    <dbReference type="NCBI Taxonomy" id="2927979"/>
    <lineage>
        <taxon>Bacteria</taxon>
        <taxon>Pseudomonadati</taxon>
        <taxon>Acidobacteriota</taxon>
        <taxon>Holophagae</taxon>
        <taxon>Holophagales</taxon>
        <taxon>Holophagaceae</taxon>
        <taxon>Mesoterricola</taxon>
    </lineage>
</organism>
<evidence type="ECO:0000313" key="2">
    <source>
        <dbReference type="Proteomes" id="UP001238179"/>
    </source>
</evidence>
<evidence type="ECO:0008006" key="3">
    <source>
        <dbReference type="Google" id="ProtNLM"/>
    </source>
</evidence>
<dbReference type="EMBL" id="AP027080">
    <property type="protein sequence ID" value="BDU74677.1"/>
    <property type="molecule type" value="Genomic_DNA"/>
</dbReference>
<evidence type="ECO:0000313" key="1">
    <source>
        <dbReference type="EMBL" id="BDU74677.1"/>
    </source>
</evidence>
<sequence length="819" mass="90505">MNPRRYLPAAVAALVLALAAVPIIRACAPEGPSLAFTWATHPDLPLNAFAEGSLGILQPTYARSYLVVAYRQMAGLPLTQAERRSVLELWNYRLQGGAVLPRDGGSAPQDPAAAPSGSLDWKAVRARFTREPAPDPVRFRWDEDAYRPAVSDSALEVAAATLLDRSRRWDPDRIADWIRAQDRVFSTTGKTGLVPEPAPAGRDPLFQADRAYQMACARFYLGDFPAARAAFTAIAQEGASPWRRLAAYLVGRTWLREGERLSAKDPAGALRCYREAHHVWAGLRGGSMPAKPASAAPEPLGEQDLEEGIRVGEQRALAKADPEAAAGAMLQDLKKPGASDDFGDLVARFTNLLDANITGEADAYETRPASRSIPPGLLKDDLAEWAYRFRETGPKAYALAYQRWKQRHGLPWLLMAIANGEPSSKGIQEVLGAAAALPPENPAYETVSFHRARILAAQGKETEARTLMAGFLNGDPRRTTPSSRNLWRALRMPLARNDAEFLADALRSPAGSYDLGFDEKKRTPSLATWCSGIQSTHPDIRKRLKGIQAPARFIQGDASRVLNLEVPTEVLHALATRKDVPPHLRREWIRAAWVRAVLLDRWDVAARILPDLLEQEPELRPSLEGFAAAPPVEQARQALLTLLRHPGLRWMVFQGINHRTFTEPGEKPLPLRHRDTYLQTCWWPGPGPEGHLSPAVVTENASWTFSFYGPEPHALEQPLFALVGRGPLPVPWLTPDQRARGSQEAKRLLALEEGPDWLASRTLAWAESSPGDPRLPEALHLAVKSGKVGGEKHYNRACFRLLHTRYKRSPWAARTPIHY</sequence>
<dbReference type="AlphaFoldDB" id="A0AA48KBU3"/>
<accession>A0AA48KBU3</accession>
<name>A0AA48KBU3_9BACT</name>
<keyword evidence="2" id="KW-1185">Reference proteome</keyword>
<gene>
    <name evidence="1" type="ORF">METEAL_38510</name>
</gene>
<dbReference type="KEGG" id="msil:METEAL_38510"/>
<reference evidence="2" key="1">
    <citation type="journal article" date="2023" name="Int. J. Syst. Evol. Microbiol.">
        <title>Mesoterricola silvestris gen. nov., sp. nov., Mesoterricola sediminis sp. nov., Geothrix oryzae sp. nov., Geothrix edaphica sp. nov., Geothrix rubra sp. nov., and Geothrix limicola sp. nov., six novel members of Acidobacteriota isolated from soils.</title>
        <authorList>
            <person name="Itoh H."/>
            <person name="Sugisawa Y."/>
            <person name="Mise K."/>
            <person name="Xu Z."/>
            <person name="Kuniyasu M."/>
            <person name="Ushijima N."/>
            <person name="Kawano K."/>
            <person name="Kobayashi E."/>
            <person name="Shiratori Y."/>
            <person name="Masuda Y."/>
            <person name="Senoo K."/>
        </authorList>
    </citation>
    <scope>NUCLEOTIDE SEQUENCE [LARGE SCALE GENOMIC DNA]</scope>
    <source>
        <strain evidence="2">W79</strain>
    </source>
</reference>
<protein>
    <recommendedName>
        <fullName evidence="3">Tetratricopeptide repeat protein</fullName>
    </recommendedName>
</protein>
<proteinExistence type="predicted"/>